<feature type="signal peptide" evidence="2">
    <location>
        <begin position="1"/>
        <end position="16"/>
    </location>
</feature>
<feature type="transmembrane region" description="Helical" evidence="1">
    <location>
        <begin position="7"/>
        <end position="26"/>
    </location>
</feature>
<feature type="chain" id="PRO_5035595378" description="Sulfatase domain-containing protein" evidence="2">
    <location>
        <begin position="17"/>
        <end position="654"/>
    </location>
</feature>
<proteinExistence type="predicted"/>
<keyword evidence="4" id="KW-1185">Reference proteome</keyword>
<accession>A0A811L7P3</accession>
<dbReference type="Proteomes" id="UP000783686">
    <property type="component" value="Unassembled WGS sequence"/>
</dbReference>
<dbReference type="PANTHER" id="PTHR10974:SF75">
    <property type="entry name" value="SULFATASE DOMAIN-CONTAINING PROTEIN"/>
    <property type="match status" value="1"/>
</dbReference>
<evidence type="ECO:0008006" key="5">
    <source>
        <dbReference type="Google" id="ProtNLM"/>
    </source>
</evidence>
<dbReference type="PANTHER" id="PTHR10974">
    <property type="entry name" value="FI08016P-RELATED"/>
    <property type="match status" value="1"/>
</dbReference>
<comment type="caution">
    <text evidence="3">The sequence shown here is derived from an EMBL/GenBank/DDBJ whole genome shotgun (WGS) entry which is preliminary data.</text>
</comment>
<keyword evidence="1" id="KW-1133">Transmembrane helix</keyword>
<keyword evidence="1" id="KW-0812">Transmembrane</keyword>
<dbReference type="EMBL" id="CAJFCW020000005">
    <property type="protein sequence ID" value="CAG9117313.1"/>
    <property type="molecule type" value="Genomic_DNA"/>
</dbReference>
<dbReference type="SUPFAM" id="SSF53649">
    <property type="entry name" value="Alkaline phosphatase-like"/>
    <property type="match status" value="1"/>
</dbReference>
<evidence type="ECO:0000256" key="2">
    <source>
        <dbReference type="SAM" id="SignalP"/>
    </source>
</evidence>
<evidence type="ECO:0000256" key="1">
    <source>
        <dbReference type="SAM" id="Phobius"/>
    </source>
</evidence>
<keyword evidence="2" id="KW-0732">Signal</keyword>
<sequence>MLTLRTFLYVFSACASLFLILNQSILPNDQQDLERILETDEPYFGQNGSITTIKPFAGERAECRLPKLDPWDPSIKHFLDSSKDPRKDCKPKFKVQSVVKDGVVNVDGEDLKNQTCYYRCLYSVDDRSLKFGEWEVIDRENGSRPGCDVFDVQCGNLTKPVYKFLHQQIVEKKDEKPPANPQAADIHLIIVDSVSTSQFIRSMPQTEYFLRQELEAIHFPYLNKVGLNSRPNAYAFFLGERAMNLPANPWGKFVGQGRGGSLCKKSLNTENFIAFDYNNQGYRTLMNEDWAIGIFNWPNCLGFTKSPVDHFLKPFALRVDGSKKYKDKEVQRAVYKDTCHESHDYMLELLEEFATKYPNEPKFSINWLTNIAHDDMNGLYHVDTQMKEFFNRIKDKLQNSFLIFMADHGGRTGKVRNTPVGEIEDHNPFFMISVPQKLRGNKDLMYQLSKNSKELITHYDLYATFLELATQNHKWTNSTSFSDEKFSPSNRPLKGSSLFHKLKSPRDCGSLLIPFDYCLCQHERKQVSKPELIKEAGKLMVDKMNKDVRASKYSGMCAPLTLDEGFNATVQEFEPVGNNEVPYLVKIRVQPSGGLYESYVMVKNGTIEMVADEYPRIDMYKEQTKCIPENFIRNYCYCNDLLKKKHKKRHLQKA</sequence>
<dbReference type="Pfam" id="PF02995">
    <property type="entry name" value="DUF229"/>
    <property type="match status" value="1"/>
</dbReference>
<dbReference type="AlphaFoldDB" id="A0A811L7P3"/>
<name>A0A811L7P3_9BILA</name>
<dbReference type="OrthoDB" id="5862419at2759"/>
<evidence type="ECO:0000313" key="4">
    <source>
        <dbReference type="Proteomes" id="UP000614601"/>
    </source>
</evidence>
<gene>
    <name evidence="3" type="ORF">BOKJ2_LOCUS10005</name>
</gene>
<dbReference type="EMBL" id="CAJFDH010000005">
    <property type="protein sequence ID" value="CAD5223161.1"/>
    <property type="molecule type" value="Genomic_DNA"/>
</dbReference>
<protein>
    <recommendedName>
        <fullName evidence="5">Sulfatase domain-containing protein</fullName>
    </recommendedName>
</protein>
<reference evidence="3" key="1">
    <citation type="submission" date="2020-09" db="EMBL/GenBank/DDBJ databases">
        <authorList>
            <person name="Kikuchi T."/>
        </authorList>
    </citation>
    <scope>NUCLEOTIDE SEQUENCE</scope>
    <source>
        <strain evidence="3">SH1</strain>
    </source>
</reference>
<organism evidence="3 4">
    <name type="scientific">Bursaphelenchus okinawaensis</name>
    <dbReference type="NCBI Taxonomy" id="465554"/>
    <lineage>
        <taxon>Eukaryota</taxon>
        <taxon>Metazoa</taxon>
        <taxon>Ecdysozoa</taxon>
        <taxon>Nematoda</taxon>
        <taxon>Chromadorea</taxon>
        <taxon>Rhabditida</taxon>
        <taxon>Tylenchina</taxon>
        <taxon>Tylenchomorpha</taxon>
        <taxon>Aphelenchoidea</taxon>
        <taxon>Aphelenchoididae</taxon>
        <taxon>Bursaphelenchus</taxon>
    </lineage>
</organism>
<dbReference type="InterPro" id="IPR017850">
    <property type="entry name" value="Alkaline_phosphatase_core_sf"/>
</dbReference>
<dbReference type="CDD" id="cd16021">
    <property type="entry name" value="ALP_like"/>
    <property type="match status" value="1"/>
</dbReference>
<dbReference type="Gene3D" id="3.40.720.10">
    <property type="entry name" value="Alkaline Phosphatase, subunit A"/>
    <property type="match status" value="1"/>
</dbReference>
<keyword evidence="1" id="KW-0472">Membrane</keyword>
<dbReference type="InterPro" id="IPR004245">
    <property type="entry name" value="DUF229"/>
</dbReference>
<dbReference type="GO" id="GO:0005615">
    <property type="term" value="C:extracellular space"/>
    <property type="evidence" value="ECO:0007669"/>
    <property type="project" value="TreeGrafter"/>
</dbReference>
<dbReference type="Proteomes" id="UP000614601">
    <property type="component" value="Unassembled WGS sequence"/>
</dbReference>
<evidence type="ECO:0000313" key="3">
    <source>
        <dbReference type="EMBL" id="CAD5223161.1"/>
    </source>
</evidence>